<dbReference type="SUPFAM" id="SSF52518">
    <property type="entry name" value="Thiamin diphosphate-binding fold (THDP-binding)"/>
    <property type="match status" value="2"/>
</dbReference>
<name>A0A086YCK0_9RHOB</name>
<dbReference type="InterPro" id="IPR012001">
    <property type="entry name" value="Thiamin_PyroP_enz_TPP-bd_dom"/>
</dbReference>
<comment type="caution">
    <text evidence="6">The sequence shown here is derived from an EMBL/GenBank/DDBJ whole genome shotgun (WGS) entry which is preliminary data.</text>
</comment>
<dbReference type="PANTHER" id="PTHR18968">
    <property type="entry name" value="THIAMINE PYROPHOSPHATE ENZYMES"/>
    <property type="match status" value="1"/>
</dbReference>
<dbReference type="GO" id="GO:0030976">
    <property type="term" value="F:thiamine pyrophosphate binding"/>
    <property type="evidence" value="ECO:0007669"/>
    <property type="project" value="InterPro"/>
</dbReference>
<dbReference type="EMBL" id="JGYG01000001">
    <property type="protein sequence ID" value="KFI32000.1"/>
    <property type="molecule type" value="Genomic_DNA"/>
</dbReference>
<dbReference type="Pfam" id="PF02776">
    <property type="entry name" value="TPP_enzyme_N"/>
    <property type="match status" value="1"/>
</dbReference>
<protein>
    <submittedName>
        <fullName evidence="6">Decarboxylase</fullName>
    </submittedName>
</protein>
<dbReference type="InterPro" id="IPR029061">
    <property type="entry name" value="THDP-binding"/>
</dbReference>
<dbReference type="InterPro" id="IPR045229">
    <property type="entry name" value="TPP_enz"/>
</dbReference>
<evidence type="ECO:0000256" key="2">
    <source>
        <dbReference type="ARBA" id="ARBA00023052"/>
    </source>
</evidence>
<keyword evidence="2" id="KW-0786">Thiamine pyrophosphate</keyword>
<dbReference type="CDD" id="cd07035">
    <property type="entry name" value="TPP_PYR_POX_like"/>
    <property type="match status" value="1"/>
</dbReference>
<dbReference type="GO" id="GO:0050660">
    <property type="term" value="F:flavin adenine dinucleotide binding"/>
    <property type="evidence" value="ECO:0007669"/>
    <property type="project" value="TreeGrafter"/>
</dbReference>
<dbReference type="CDD" id="cd02002">
    <property type="entry name" value="TPP_BFDC"/>
    <property type="match status" value="1"/>
</dbReference>
<gene>
    <name evidence="6" type="ORF">CN97_06180</name>
</gene>
<feature type="compositionally biased region" description="Basic and acidic residues" evidence="3">
    <location>
        <begin position="1"/>
        <end position="10"/>
    </location>
</feature>
<dbReference type="InterPro" id="IPR011766">
    <property type="entry name" value="TPP_enzyme_TPP-bd"/>
</dbReference>
<comment type="similarity">
    <text evidence="1">Belongs to the TPP enzyme family.</text>
</comment>
<organism evidence="6 7">
    <name type="scientific">Haematobacter massiliensis</name>
    <dbReference type="NCBI Taxonomy" id="195105"/>
    <lineage>
        <taxon>Bacteria</taxon>
        <taxon>Pseudomonadati</taxon>
        <taxon>Pseudomonadota</taxon>
        <taxon>Alphaproteobacteria</taxon>
        <taxon>Rhodobacterales</taxon>
        <taxon>Paracoccaceae</taxon>
        <taxon>Haematobacter</taxon>
    </lineage>
</organism>
<proteinExistence type="inferred from homology"/>
<dbReference type="STRING" id="195105.CN97_06180"/>
<evidence type="ECO:0000313" key="6">
    <source>
        <dbReference type="EMBL" id="KFI32000.1"/>
    </source>
</evidence>
<dbReference type="Gene3D" id="3.40.50.970">
    <property type="match status" value="2"/>
</dbReference>
<keyword evidence="7" id="KW-1185">Reference proteome</keyword>
<evidence type="ECO:0000256" key="1">
    <source>
        <dbReference type="ARBA" id="ARBA00007812"/>
    </source>
</evidence>
<evidence type="ECO:0000259" key="5">
    <source>
        <dbReference type="Pfam" id="PF02776"/>
    </source>
</evidence>
<feature type="domain" description="Thiamine pyrophosphate enzyme TPP-binding" evidence="4">
    <location>
        <begin position="404"/>
        <end position="533"/>
    </location>
</feature>
<dbReference type="GO" id="GO:0003984">
    <property type="term" value="F:acetolactate synthase activity"/>
    <property type="evidence" value="ECO:0007669"/>
    <property type="project" value="TreeGrafter"/>
</dbReference>
<accession>A0A086YCK0</accession>
<reference evidence="6 7" key="1">
    <citation type="submission" date="2014-03" db="EMBL/GenBank/DDBJ databases">
        <title>Genome of Haematobacter massiliensis CCUG 47968.</title>
        <authorList>
            <person name="Wang D."/>
            <person name="Wang G."/>
        </authorList>
    </citation>
    <scope>NUCLEOTIDE SEQUENCE [LARGE SCALE GENOMIC DNA]</scope>
    <source>
        <strain evidence="6 7">CCUG 47968</strain>
    </source>
</reference>
<dbReference type="Pfam" id="PF02775">
    <property type="entry name" value="TPP_enzyme_C"/>
    <property type="match status" value="1"/>
</dbReference>
<dbReference type="InterPro" id="IPR029035">
    <property type="entry name" value="DHS-like_NAD/FAD-binding_dom"/>
</dbReference>
<dbReference type="Gene3D" id="3.40.50.1220">
    <property type="entry name" value="TPP-binding domain"/>
    <property type="match status" value="1"/>
</dbReference>
<sequence length="536" mass="54767">MDRPEMKDTAQRLSTEGKPGSTGADALCDTLLAAGVDTCFANPGTSEMHFVAALDRKPAMRCVLGLFEGVVTGAADGYARMAGKPAATLLHTGPGLANGLANLHNARRAHTPMINVVGDHAGYHVALDAPLTSDIDSLARPMSNWVRRVSHGTVSRDTADAIAAARGEPGGIATLILPADVAWGPSDAALVTPAAPRRSRVPAAAVEAAARALRSGRKALLLLGDSALLAEPLEAAGRIAEATGARLMAEQSNRRIARGAGRVDIPCRPYPVDLALKAVEGVEVMILVGARAPVAFFAYPGKPGSLVPPGCEVLTLAEPGQDMQEALEAVSSALSLPASARAKLSPFAPPPLPQDDGALTPSTIAQAVGALLPEGAVIINEAITSGAEIAPLTATAAPHDMLALTGGAIGDGLPMATGAAIGAPGRKVIAMQADGSGMYTVQALWTQARERLNIVNIIYANREYAILRGELANVGAGAPGVNATRMLDLGNPDIDWVKLAAGMGVEGVRVATPKAFGAALRAALSQEGPFLIEAVI</sequence>
<dbReference type="PANTHER" id="PTHR18968:SF86">
    <property type="entry name" value="ACETOLACTATE SYNTHASE LARGE SUBUNIT ILVX-RELATED"/>
    <property type="match status" value="1"/>
</dbReference>
<dbReference type="eggNOG" id="COG0028">
    <property type="taxonomic scope" value="Bacteria"/>
</dbReference>
<dbReference type="NCBIfam" id="NF005760">
    <property type="entry name" value="PRK07586.1"/>
    <property type="match status" value="1"/>
</dbReference>
<evidence type="ECO:0000313" key="7">
    <source>
        <dbReference type="Proteomes" id="UP000028826"/>
    </source>
</evidence>
<dbReference type="SUPFAM" id="SSF52467">
    <property type="entry name" value="DHS-like NAD/FAD-binding domain"/>
    <property type="match status" value="1"/>
</dbReference>
<feature type="region of interest" description="Disordered" evidence="3">
    <location>
        <begin position="1"/>
        <end position="21"/>
    </location>
</feature>
<dbReference type="AlphaFoldDB" id="A0A086YCK0"/>
<dbReference type="RefSeq" id="WP_242685169.1">
    <property type="nucleotide sequence ID" value="NZ_NIPU01000014.1"/>
</dbReference>
<evidence type="ECO:0000259" key="4">
    <source>
        <dbReference type="Pfam" id="PF02775"/>
    </source>
</evidence>
<evidence type="ECO:0000256" key="3">
    <source>
        <dbReference type="SAM" id="MobiDB-lite"/>
    </source>
</evidence>
<dbReference type="GO" id="GO:0044281">
    <property type="term" value="P:small molecule metabolic process"/>
    <property type="evidence" value="ECO:0007669"/>
    <property type="project" value="UniProtKB-ARBA"/>
</dbReference>
<dbReference type="Proteomes" id="UP000028826">
    <property type="component" value="Unassembled WGS sequence"/>
</dbReference>
<feature type="domain" description="Thiamine pyrophosphate enzyme N-terminal TPP-binding" evidence="5">
    <location>
        <begin position="22"/>
        <end position="126"/>
    </location>
</feature>